<dbReference type="Pfam" id="PF06898">
    <property type="entry name" value="YqfD"/>
    <property type="match status" value="1"/>
</dbReference>
<dbReference type="EMBL" id="DYVE01000185">
    <property type="protein sequence ID" value="HJG28425.1"/>
    <property type="molecule type" value="Genomic_DNA"/>
</dbReference>
<feature type="transmembrane region" description="Helical" evidence="1">
    <location>
        <begin position="37"/>
        <end position="56"/>
    </location>
</feature>
<accession>A0A921ILT1</accession>
<dbReference type="AlphaFoldDB" id="A0A921ILT1"/>
<feature type="non-terminal residue" evidence="2">
    <location>
        <position position="1"/>
    </location>
</feature>
<proteinExistence type="predicted"/>
<dbReference type="InterPro" id="IPR010690">
    <property type="entry name" value="YqfD"/>
</dbReference>
<keyword evidence="1" id="KW-0812">Transmembrane</keyword>
<organism evidence="2 3">
    <name type="scientific">Subdoligranulum variabile</name>
    <dbReference type="NCBI Taxonomy" id="214851"/>
    <lineage>
        <taxon>Bacteria</taxon>
        <taxon>Bacillati</taxon>
        <taxon>Bacillota</taxon>
        <taxon>Clostridia</taxon>
        <taxon>Eubacteriales</taxon>
        <taxon>Oscillospiraceae</taxon>
        <taxon>Subdoligranulum</taxon>
    </lineage>
</organism>
<reference evidence="2" key="1">
    <citation type="journal article" date="2021" name="PeerJ">
        <title>Extensive microbial diversity within the chicken gut microbiome revealed by metagenomics and culture.</title>
        <authorList>
            <person name="Gilroy R."/>
            <person name="Ravi A."/>
            <person name="Getino M."/>
            <person name="Pursley I."/>
            <person name="Horton D.L."/>
            <person name="Alikhan N.F."/>
            <person name="Baker D."/>
            <person name="Gharbi K."/>
            <person name="Hall N."/>
            <person name="Watson M."/>
            <person name="Adriaenssens E.M."/>
            <person name="Foster-Nyarko E."/>
            <person name="Jarju S."/>
            <person name="Secka A."/>
            <person name="Antonio M."/>
            <person name="Oren A."/>
            <person name="Chaudhuri R.R."/>
            <person name="La Ragione R."/>
            <person name="Hildebrand F."/>
            <person name="Pallen M.J."/>
        </authorList>
    </citation>
    <scope>NUCLEOTIDE SEQUENCE</scope>
    <source>
        <strain evidence="2">ChiBcec21-2208</strain>
    </source>
</reference>
<evidence type="ECO:0000313" key="3">
    <source>
        <dbReference type="Proteomes" id="UP000782880"/>
    </source>
</evidence>
<sequence length="334" mass="37844">DLSKLEDLAQKGNWTFSVFQRKGPGIPLERLLDHPGILLGGVLFFLLLGLMSRFIWTIDFGSMDVETQNRMRSLLYDCQIYEGAWVDDSKLKTAQDTVSQQSDVFGWITLNFTDGCLFIENTDAEYQNIKQEAPMQPLYAKESGEIVAVEPESGFSLAVPGQSVEKGQLLVDVVRLDRDGNEIRQGASGRIVGRVEKSYTASQPLRVQQLILTGASEIKQQLFCLGRVWSQQHENQGEQGLSQVDWLPLHLGRLNLPAMIRCETIWLQQEQTIVYSQEQAQALVLRNCRQQLYAEYPDAVIESEQRAATVEGERAVCTVTYRFRANIASYEDWK</sequence>
<keyword evidence="1" id="KW-1133">Transmembrane helix</keyword>
<dbReference type="Proteomes" id="UP000782880">
    <property type="component" value="Unassembled WGS sequence"/>
</dbReference>
<protein>
    <submittedName>
        <fullName evidence="2">Sporulation protein YqfD</fullName>
    </submittedName>
</protein>
<name>A0A921ILT1_9FIRM</name>
<evidence type="ECO:0000313" key="2">
    <source>
        <dbReference type="EMBL" id="HJG28425.1"/>
    </source>
</evidence>
<keyword evidence="1" id="KW-0472">Membrane</keyword>
<comment type="caution">
    <text evidence="2">The sequence shown here is derived from an EMBL/GenBank/DDBJ whole genome shotgun (WGS) entry which is preliminary data.</text>
</comment>
<reference evidence="2" key="2">
    <citation type="submission" date="2021-09" db="EMBL/GenBank/DDBJ databases">
        <authorList>
            <person name="Gilroy R."/>
        </authorList>
    </citation>
    <scope>NUCLEOTIDE SEQUENCE</scope>
    <source>
        <strain evidence="2">ChiBcec21-2208</strain>
    </source>
</reference>
<evidence type="ECO:0000256" key="1">
    <source>
        <dbReference type="SAM" id="Phobius"/>
    </source>
</evidence>
<gene>
    <name evidence="2" type="ORF">K8V20_07245</name>
</gene>